<dbReference type="NCBIfam" id="TIGR01534">
    <property type="entry name" value="GAPDH-I"/>
    <property type="match status" value="1"/>
</dbReference>
<evidence type="ECO:0000256" key="2">
    <source>
        <dbReference type="ARBA" id="ARBA00023002"/>
    </source>
</evidence>
<gene>
    <name evidence="5" type="primary">gap</name>
    <name evidence="5" type="ORF">PQO05_21475</name>
</gene>
<protein>
    <submittedName>
        <fullName evidence="5">Type I glyceraldehyde-3-phosphate dehydrogenase</fullName>
    </submittedName>
</protein>
<dbReference type="PRINTS" id="PR00078">
    <property type="entry name" value="G3PDHDRGNASE"/>
</dbReference>
<evidence type="ECO:0000256" key="1">
    <source>
        <dbReference type="ARBA" id="ARBA00007406"/>
    </source>
</evidence>
<dbReference type="InterPro" id="IPR036291">
    <property type="entry name" value="NAD(P)-bd_dom_sf"/>
</dbReference>
<accession>A0ABY7T4V6</accession>
<evidence type="ECO:0000256" key="3">
    <source>
        <dbReference type="RuleBase" id="RU000397"/>
    </source>
</evidence>
<dbReference type="Proteomes" id="UP001216139">
    <property type="component" value="Chromosome"/>
</dbReference>
<dbReference type="Pfam" id="PF02800">
    <property type="entry name" value="Gp_dh_C"/>
    <property type="match status" value="1"/>
</dbReference>
<sequence>MRIAINGFGRIGRIFLRNIINQPNITVVAINDITDTATLAHLFKYDSVHRGFKGTVTADSSNLYVNGQQIIVLAEKDPSQLPWEELDIDLVIESTGKFASKAGGEMHLAAGAKQVILSAPADKTVPTIVLGVNDEKIDLNSTILSNASCTTNNVAAMVKVLDDNWGVKEGYITTVHSMTGDQNLHDAPHKDLRRARAASASIIPTSTGAAKAITNIFPHLDGMLGGAGIRVPVLNGSLTDFTCELNKPATVAEINAAFKAAADGQMKDILEYTEDPIVSTDILDNPHSCIFDALLTSVVGGLTKVVGWYDNEMGYSSRLADLVLRIQKESRKK</sequence>
<dbReference type="RefSeq" id="WP_273629498.1">
    <property type="nucleotide sequence ID" value="NZ_CP117167.1"/>
</dbReference>
<keyword evidence="6" id="KW-1185">Reference proteome</keyword>
<evidence type="ECO:0000259" key="4">
    <source>
        <dbReference type="SMART" id="SM00846"/>
    </source>
</evidence>
<dbReference type="InterPro" id="IPR020828">
    <property type="entry name" value="GlycerAld_3-P_DH_NAD(P)-bd"/>
</dbReference>
<dbReference type="PANTHER" id="PTHR43148">
    <property type="entry name" value="GLYCERALDEHYDE-3-PHOSPHATE DEHYDROGENASE 2"/>
    <property type="match status" value="1"/>
</dbReference>
<name>A0ABY7T4V6_9SPHI</name>
<dbReference type="Gene3D" id="3.40.50.720">
    <property type="entry name" value="NAD(P)-binding Rossmann-like Domain"/>
    <property type="match status" value="1"/>
</dbReference>
<dbReference type="CDD" id="cd05214">
    <property type="entry name" value="GAPDH_I_N"/>
    <property type="match status" value="1"/>
</dbReference>
<reference evidence="5 6" key="1">
    <citation type="submission" date="2023-02" db="EMBL/GenBank/DDBJ databases">
        <title>Genome sequence of Mucilaginibacter jinjuensis strain KACC 16571.</title>
        <authorList>
            <person name="Kim S."/>
            <person name="Heo J."/>
            <person name="Kwon S.-W."/>
        </authorList>
    </citation>
    <scope>NUCLEOTIDE SEQUENCE [LARGE SCALE GENOMIC DNA]</scope>
    <source>
        <strain evidence="5 6">KACC 16571</strain>
    </source>
</reference>
<dbReference type="SUPFAM" id="SSF51735">
    <property type="entry name" value="NAD(P)-binding Rossmann-fold domains"/>
    <property type="match status" value="1"/>
</dbReference>
<evidence type="ECO:0000313" key="5">
    <source>
        <dbReference type="EMBL" id="WCT11313.1"/>
    </source>
</evidence>
<dbReference type="SUPFAM" id="SSF55347">
    <property type="entry name" value="Glyceraldehyde-3-phosphate dehydrogenase-like, C-terminal domain"/>
    <property type="match status" value="1"/>
</dbReference>
<dbReference type="Pfam" id="PF00044">
    <property type="entry name" value="Gp_dh_N"/>
    <property type="match status" value="1"/>
</dbReference>
<comment type="similarity">
    <text evidence="1 3">Belongs to the glyceraldehyde-3-phosphate dehydrogenase family.</text>
</comment>
<feature type="domain" description="Glyceraldehyde 3-phosphate dehydrogenase NAD(P) binding" evidence="4">
    <location>
        <begin position="1"/>
        <end position="149"/>
    </location>
</feature>
<dbReference type="SMART" id="SM00846">
    <property type="entry name" value="Gp_dh_N"/>
    <property type="match status" value="1"/>
</dbReference>
<dbReference type="PIRSF" id="PIRSF000149">
    <property type="entry name" value="GAP_DH"/>
    <property type="match status" value="1"/>
</dbReference>
<dbReference type="EMBL" id="CP117167">
    <property type="protein sequence ID" value="WCT11313.1"/>
    <property type="molecule type" value="Genomic_DNA"/>
</dbReference>
<dbReference type="Gene3D" id="3.30.360.10">
    <property type="entry name" value="Dihydrodipicolinate Reductase, domain 2"/>
    <property type="match status" value="1"/>
</dbReference>
<dbReference type="InterPro" id="IPR020831">
    <property type="entry name" value="GlycerAld/Erythrose_P_DH"/>
</dbReference>
<dbReference type="InterPro" id="IPR020829">
    <property type="entry name" value="GlycerAld_3-P_DH_cat"/>
</dbReference>
<dbReference type="CDD" id="cd18126">
    <property type="entry name" value="GAPDH_I_C"/>
    <property type="match status" value="1"/>
</dbReference>
<proteinExistence type="inferred from homology"/>
<organism evidence="5 6">
    <name type="scientific">Mucilaginibacter jinjuensis</name>
    <dbReference type="NCBI Taxonomy" id="1176721"/>
    <lineage>
        <taxon>Bacteria</taxon>
        <taxon>Pseudomonadati</taxon>
        <taxon>Bacteroidota</taxon>
        <taxon>Sphingobacteriia</taxon>
        <taxon>Sphingobacteriales</taxon>
        <taxon>Sphingobacteriaceae</taxon>
        <taxon>Mucilaginibacter</taxon>
    </lineage>
</organism>
<evidence type="ECO:0000313" key="6">
    <source>
        <dbReference type="Proteomes" id="UP001216139"/>
    </source>
</evidence>
<keyword evidence="2" id="KW-0560">Oxidoreductase</keyword>
<dbReference type="InterPro" id="IPR006424">
    <property type="entry name" value="Glyceraldehyde-3-P_DH_1"/>
</dbReference>